<name>A0A1I3Z5R4_9BACT</name>
<reference evidence="2" key="1">
    <citation type="submission" date="2016-10" db="EMBL/GenBank/DDBJ databases">
        <authorList>
            <person name="Varghese N."/>
            <person name="Submissions S."/>
        </authorList>
    </citation>
    <scope>NUCLEOTIDE SEQUENCE [LARGE SCALE GENOMIC DNA]</scope>
    <source>
        <strain evidence="2">DSM 5918</strain>
    </source>
</reference>
<protein>
    <submittedName>
        <fullName evidence="1">Uncharacterized protein</fullName>
    </submittedName>
</protein>
<keyword evidence="2" id="KW-1185">Reference proteome</keyword>
<dbReference type="RefSeq" id="WP_092378638.1">
    <property type="nucleotide sequence ID" value="NZ_FORX01000022.1"/>
</dbReference>
<dbReference type="Proteomes" id="UP000198635">
    <property type="component" value="Unassembled WGS sequence"/>
</dbReference>
<accession>A0A1I3Z5R4</accession>
<gene>
    <name evidence="1" type="ORF">SAMN04488082_12264</name>
</gene>
<evidence type="ECO:0000313" key="1">
    <source>
        <dbReference type="EMBL" id="SFK39300.1"/>
    </source>
</evidence>
<dbReference type="STRING" id="52560.SAMN04488082_12264"/>
<organism evidence="1 2">
    <name type="scientific">Desulfomicrobium apsheronum</name>
    <dbReference type="NCBI Taxonomy" id="52560"/>
    <lineage>
        <taxon>Bacteria</taxon>
        <taxon>Pseudomonadati</taxon>
        <taxon>Thermodesulfobacteriota</taxon>
        <taxon>Desulfovibrionia</taxon>
        <taxon>Desulfovibrionales</taxon>
        <taxon>Desulfomicrobiaceae</taxon>
        <taxon>Desulfomicrobium</taxon>
    </lineage>
</organism>
<dbReference type="EMBL" id="FORX01000022">
    <property type="protein sequence ID" value="SFK39300.1"/>
    <property type="molecule type" value="Genomic_DNA"/>
</dbReference>
<sequence>MDIEGTLGGISQGYAKQTFGAAVVGKTLDYMNGAGASNAQPFDRETFGAAVVTKTLDTMNANTNRHQNRTQDSYSFQKDVLMPTYTGRGTILDDMG</sequence>
<dbReference type="AlphaFoldDB" id="A0A1I3Z5R4"/>
<dbReference type="OrthoDB" id="5459532at2"/>
<proteinExistence type="predicted"/>
<evidence type="ECO:0000313" key="2">
    <source>
        <dbReference type="Proteomes" id="UP000198635"/>
    </source>
</evidence>